<evidence type="ECO:0000313" key="1">
    <source>
        <dbReference type="EMBL" id="KAI8420689.1"/>
    </source>
</evidence>
<gene>
    <name evidence="1" type="ORF">MSG28_007918</name>
</gene>
<dbReference type="EMBL" id="CM046113">
    <property type="protein sequence ID" value="KAI8420689.1"/>
    <property type="molecule type" value="Genomic_DNA"/>
</dbReference>
<reference evidence="1 2" key="1">
    <citation type="journal article" date="2022" name="Genome Biol. Evol.">
        <title>The Spruce Budworm Genome: Reconstructing the Evolutionary History of Antifreeze Proteins.</title>
        <authorList>
            <person name="Beliveau C."/>
            <person name="Gagne P."/>
            <person name="Picq S."/>
            <person name="Vernygora O."/>
            <person name="Keeling C.I."/>
            <person name="Pinkney K."/>
            <person name="Doucet D."/>
            <person name="Wen F."/>
            <person name="Johnston J.S."/>
            <person name="Maaroufi H."/>
            <person name="Boyle B."/>
            <person name="Laroche J."/>
            <person name="Dewar K."/>
            <person name="Juretic N."/>
            <person name="Blackburn G."/>
            <person name="Nisole A."/>
            <person name="Brunet B."/>
            <person name="Brandao M."/>
            <person name="Lumley L."/>
            <person name="Duan J."/>
            <person name="Quan G."/>
            <person name="Lucarotti C.J."/>
            <person name="Roe A.D."/>
            <person name="Sperling F.A.H."/>
            <person name="Levesque R.C."/>
            <person name="Cusson M."/>
        </authorList>
    </citation>
    <scope>NUCLEOTIDE SEQUENCE [LARGE SCALE GENOMIC DNA]</scope>
    <source>
        <strain evidence="1">Glfc:IPQL:Cfum</strain>
    </source>
</reference>
<evidence type="ECO:0000313" key="2">
    <source>
        <dbReference type="Proteomes" id="UP001064048"/>
    </source>
</evidence>
<protein>
    <submittedName>
        <fullName evidence="1">Uncharacterized protein</fullName>
    </submittedName>
</protein>
<name>A0ACC0J9K0_CHOFU</name>
<keyword evidence="2" id="KW-1185">Reference proteome</keyword>
<accession>A0ACC0J9K0</accession>
<dbReference type="Proteomes" id="UP001064048">
    <property type="component" value="Chromosome 13"/>
</dbReference>
<organism evidence="1 2">
    <name type="scientific">Choristoneura fumiferana</name>
    <name type="common">Spruce budworm moth</name>
    <name type="synonym">Archips fumiferana</name>
    <dbReference type="NCBI Taxonomy" id="7141"/>
    <lineage>
        <taxon>Eukaryota</taxon>
        <taxon>Metazoa</taxon>
        <taxon>Ecdysozoa</taxon>
        <taxon>Arthropoda</taxon>
        <taxon>Hexapoda</taxon>
        <taxon>Insecta</taxon>
        <taxon>Pterygota</taxon>
        <taxon>Neoptera</taxon>
        <taxon>Endopterygota</taxon>
        <taxon>Lepidoptera</taxon>
        <taxon>Glossata</taxon>
        <taxon>Ditrysia</taxon>
        <taxon>Tortricoidea</taxon>
        <taxon>Tortricidae</taxon>
        <taxon>Tortricinae</taxon>
        <taxon>Choristoneura</taxon>
    </lineage>
</organism>
<comment type="caution">
    <text evidence="1">The sequence shown here is derived from an EMBL/GenBank/DDBJ whole genome shotgun (WGS) entry which is preliminary data.</text>
</comment>
<proteinExistence type="predicted"/>
<sequence length="477" mass="54481">MYALKNFVISLLIYVVFVPNFVAPEDGTVYDYDAETFEQQIKEMDGNFIMFYAPWCRHCTNFQPMWTELAELVNTKESRFAIAQVDCTRHSRLCHDNAITGYPTLLYYHKNSLLPVEYKGLRDLPSLTLFLSEVFNTKTEDPDSKLPKSEVKFYSGMAHLTDHNIEKFVSKGQHFVMFYAPWCQACQRLAPVWAELAVQYAQNEYIQIGKVNCLDSEMTCKTFDIKQYPYLLWIVNGRIMGVANAETLEDLKAYVEKMLLAENHDPEKFMKKKKALPVARISEETFETFMEKDLVFVNYFAPWEETTNREQMAVRAERFSSGDHGSASAAPHPSISLVVGLTRWLKSRVHGGYKPIPTEATGGLWGRPMSNSGRPMADMMMREEIQLCAHCMQLGPLWLKLGEKYQNESRVLIADVDCVRSKPICETEKINGLPTLILYKQKKIVSVEHGARPLDSLVSLVAEHLAAPEPAPPKDEL</sequence>